<evidence type="ECO:0000313" key="2">
    <source>
        <dbReference type="EMBL" id="KAG9397533.1"/>
    </source>
</evidence>
<gene>
    <name evidence="2" type="ORF">J8273_0663</name>
</gene>
<reference evidence="2" key="1">
    <citation type="submission" date="2021-05" db="EMBL/GenBank/DDBJ databases">
        <title>A free-living protist that lacks canonical eukaryotic 1 DNA replication and segregation systems.</title>
        <authorList>
            <person name="Salas-Leiva D.E."/>
            <person name="Tromer E.C."/>
            <person name="Curtis B.A."/>
            <person name="Jerlstrom-Hultqvist J."/>
            <person name="Kolisko M."/>
            <person name="Yi Z."/>
            <person name="Salas-Leiva J.S."/>
            <person name="Gallot-Lavallee L."/>
            <person name="Kops G.J.P.L."/>
            <person name="Archibald J.M."/>
            <person name="Simpson A.G.B."/>
            <person name="Roger A.J."/>
        </authorList>
    </citation>
    <scope>NUCLEOTIDE SEQUENCE</scope>
    <source>
        <strain evidence="2">BICM</strain>
    </source>
</reference>
<accession>A0A8J6B816</accession>
<dbReference type="AlphaFoldDB" id="A0A8J6B816"/>
<sequence length="201" mass="22436">MSSDVQFVRQARTCSRDNSHMSSHDLQILRKRIATLIDGGYKPKQVASILQLSPELSEALINPKKAKKYMKKRHTLTYQSFTTSCGVRIAFDTSDITTAVEEIVDMDSRSVSEMEEDSPRMLADVSSAVLPNTPIHHTPLSHQARTTQSPRASHMRQHQSQKGKHGAGPLTLNPLTAARQAKRRVERKVMGVIDHLLGLDD</sequence>
<feature type="compositionally biased region" description="Basic residues" evidence="1">
    <location>
        <begin position="153"/>
        <end position="165"/>
    </location>
</feature>
<organism evidence="2 3">
    <name type="scientific">Carpediemonas membranifera</name>
    <dbReference type="NCBI Taxonomy" id="201153"/>
    <lineage>
        <taxon>Eukaryota</taxon>
        <taxon>Metamonada</taxon>
        <taxon>Carpediemonas-like organisms</taxon>
        <taxon>Carpediemonas</taxon>
    </lineage>
</organism>
<comment type="caution">
    <text evidence="2">The sequence shown here is derived from an EMBL/GenBank/DDBJ whole genome shotgun (WGS) entry which is preliminary data.</text>
</comment>
<evidence type="ECO:0000256" key="1">
    <source>
        <dbReference type="SAM" id="MobiDB-lite"/>
    </source>
</evidence>
<feature type="compositionally biased region" description="Polar residues" evidence="1">
    <location>
        <begin position="140"/>
        <end position="151"/>
    </location>
</feature>
<keyword evidence="3" id="KW-1185">Reference proteome</keyword>
<proteinExistence type="predicted"/>
<name>A0A8J6B816_9EUKA</name>
<feature type="region of interest" description="Disordered" evidence="1">
    <location>
        <begin position="133"/>
        <end position="172"/>
    </location>
</feature>
<dbReference type="Proteomes" id="UP000717585">
    <property type="component" value="Unassembled WGS sequence"/>
</dbReference>
<evidence type="ECO:0000313" key="3">
    <source>
        <dbReference type="Proteomes" id="UP000717585"/>
    </source>
</evidence>
<dbReference type="EMBL" id="JAHDYR010000001">
    <property type="protein sequence ID" value="KAG9397533.1"/>
    <property type="molecule type" value="Genomic_DNA"/>
</dbReference>
<protein>
    <submittedName>
        <fullName evidence="2">Uncharacterized protein</fullName>
    </submittedName>
</protein>